<evidence type="ECO:0000256" key="4">
    <source>
        <dbReference type="ARBA" id="ARBA00022741"/>
    </source>
</evidence>
<keyword evidence="8" id="KW-0443">Lipid metabolism</keyword>
<keyword evidence="5 12" id="KW-0418">Kinase</keyword>
<keyword evidence="2" id="KW-0444">Lipid biosynthesis</keyword>
<keyword evidence="1" id="KW-0963">Cytoplasm</keyword>
<dbReference type="EC" id="2.7.1.168" evidence="12"/>
<evidence type="ECO:0000313" key="13">
    <source>
        <dbReference type="Proteomes" id="UP000568022"/>
    </source>
</evidence>
<evidence type="ECO:0000256" key="3">
    <source>
        <dbReference type="ARBA" id="ARBA00022679"/>
    </source>
</evidence>
<feature type="domain" description="GHMP kinase N-terminal" evidence="10">
    <location>
        <begin position="54"/>
        <end position="118"/>
    </location>
</feature>
<reference evidence="12 13" key="1">
    <citation type="submission" date="2020-08" db="EMBL/GenBank/DDBJ databases">
        <title>Genomic Encyclopedia of Type Strains, Phase III (KMG-III): the genomes of soil and plant-associated and newly described type strains.</title>
        <authorList>
            <person name="Whitman W."/>
        </authorList>
    </citation>
    <scope>NUCLEOTIDE SEQUENCE [LARGE SCALE GENOMIC DNA]</scope>
    <source>
        <strain evidence="12 13">CECT 3226</strain>
    </source>
</reference>
<dbReference type="InterPro" id="IPR013750">
    <property type="entry name" value="GHMP_kinase_C_dom"/>
</dbReference>
<gene>
    <name evidence="12" type="ORF">FHS32_007088</name>
</gene>
<dbReference type="PANTHER" id="PTHR43290">
    <property type="entry name" value="MEVALONATE KINASE"/>
    <property type="match status" value="1"/>
</dbReference>
<feature type="compositionally biased region" description="Basic and acidic residues" evidence="9">
    <location>
        <begin position="295"/>
        <end position="316"/>
    </location>
</feature>
<dbReference type="InterPro" id="IPR006204">
    <property type="entry name" value="GHMP_kinase_N_dom"/>
</dbReference>
<evidence type="ECO:0000256" key="5">
    <source>
        <dbReference type="ARBA" id="ARBA00022777"/>
    </source>
</evidence>
<keyword evidence="6" id="KW-0067">ATP-binding</keyword>
<dbReference type="PANTHER" id="PTHR43290:SF2">
    <property type="entry name" value="MEVALONATE KINASE"/>
    <property type="match status" value="1"/>
</dbReference>
<dbReference type="Proteomes" id="UP000568022">
    <property type="component" value="Unassembled WGS sequence"/>
</dbReference>
<organism evidence="12 13">
    <name type="scientific">Streptomyces griseoloalbus</name>
    <dbReference type="NCBI Taxonomy" id="67303"/>
    <lineage>
        <taxon>Bacteria</taxon>
        <taxon>Bacillati</taxon>
        <taxon>Actinomycetota</taxon>
        <taxon>Actinomycetes</taxon>
        <taxon>Kitasatosporales</taxon>
        <taxon>Streptomycetaceae</taxon>
        <taxon>Streptomyces</taxon>
    </lineage>
</organism>
<dbReference type="Gene3D" id="3.30.230.120">
    <property type="match status" value="1"/>
</dbReference>
<name>A0A7W8FE98_9ACTN</name>
<evidence type="ECO:0000256" key="7">
    <source>
        <dbReference type="ARBA" id="ARBA00022842"/>
    </source>
</evidence>
<evidence type="ECO:0000259" key="11">
    <source>
        <dbReference type="Pfam" id="PF08544"/>
    </source>
</evidence>
<evidence type="ECO:0000256" key="9">
    <source>
        <dbReference type="SAM" id="MobiDB-lite"/>
    </source>
</evidence>
<dbReference type="GO" id="GO:0004496">
    <property type="term" value="F:mevalonate kinase activity"/>
    <property type="evidence" value="ECO:0007669"/>
    <property type="project" value="InterPro"/>
</dbReference>
<feature type="domain" description="GHMP kinase C-terminal" evidence="11">
    <location>
        <begin position="201"/>
        <end position="277"/>
    </location>
</feature>
<keyword evidence="13" id="KW-1185">Reference proteome</keyword>
<dbReference type="GO" id="GO:0005524">
    <property type="term" value="F:ATP binding"/>
    <property type="evidence" value="ECO:0007669"/>
    <property type="project" value="UniProtKB-KW"/>
</dbReference>
<evidence type="ECO:0000256" key="6">
    <source>
        <dbReference type="ARBA" id="ARBA00022840"/>
    </source>
</evidence>
<evidence type="ECO:0000256" key="2">
    <source>
        <dbReference type="ARBA" id="ARBA00022516"/>
    </source>
</evidence>
<sequence>MAIDATVRVRLSAADRSELRWSDRTGDLPGDPVLNELVASVLRTHPDWAHRSWTVTSTADARAGAGLGSSGAFLVALAGLLSPDGSADELARTAYHWEHRQADRMVGPQDSFASAHGGIGTLAIGTDGEVRVSPLTPHPRSAAWIDNNLLLFDTGISRDASRIVAAAKQDDDQRTQEDGTGRSSRRTEQLHAIRALVAPFRQALEEGDVDRFGPLLTENWKLKAGMGRGVSTPRAEELLALCLSAGAHGGKLVGAGGGGYVLVSVPDRALHAVRTAMGRAHAPELPFRLSPQGVRADRAGSCEPAADKPGGRRRDAPTATPRQRVAPLAGDKELS</sequence>
<feature type="region of interest" description="Disordered" evidence="9">
    <location>
        <begin position="288"/>
        <end position="335"/>
    </location>
</feature>
<evidence type="ECO:0000256" key="1">
    <source>
        <dbReference type="ARBA" id="ARBA00022490"/>
    </source>
</evidence>
<proteinExistence type="predicted"/>
<feature type="region of interest" description="Disordered" evidence="9">
    <location>
        <begin position="166"/>
        <end position="187"/>
    </location>
</feature>
<dbReference type="AlphaFoldDB" id="A0A7W8FE98"/>
<evidence type="ECO:0000259" key="10">
    <source>
        <dbReference type="Pfam" id="PF00288"/>
    </source>
</evidence>
<dbReference type="GO" id="GO:0005829">
    <property type="term" value="C:cytosol"/>
    <property type="evidence" value="ECO:0007669"/>
    <property type="project" value="TreeGrafter"/>
</dbReference>
<dbReference type="InterPro" id="IPR020568">
    <property type="entry name" value="Ribosomal_Su5_D2-typ_SF"/>
</dbReference>
<dbReference type="EMBL" id="JACHJE010000035">
    <property type="protein sequence ID" value="MBB5130291.1"/>
    <property type="molecule type" value="Genomic_DNA"/>
</dbReference>
<protein>
    <submittedName>
        <fullName evidence="12">D-glycero-alpha-D-manno-heptose-7-phosphate kinase</fullName>
        <ecNumber evidence="12">2.7.1.168</ecNumber>
    </submittedName>
</protein>
<dbReference type="GO" id="GO:0019287">
    <property type="term" value="P:isopentenyl diphosphate biosynthetic process, mevalonate pathway"/>
    <property type="evidence" value="ECO:0007669"/>
    <property type="project" value="TreeGrafter"/>
</dbReference>
<keyword evidence="3 12" id="KW-0808">Transferase</keyword>
<feature type="compositionally biased region" description="Basic and acidic residues" evidence="9">
    <location>
        <begin position="168"/>
        <end position="187"/>
    </location>
</feature>
<evidence type="ECO:0000313" key="12">
    <source>
        <dbReference type="EMBL" id="MBB5130291.1"/>
    </source>
</evidence>
<dbReference type="SUPFAM" id="SSF55060">
    <property type="entry name" value="GHMP Kinase, C-terminal domain"/>
    <property type="match status" value="1"/>
</dbReference>
<keyword evidence="4" id="KW-0547">Nucleotide-binding</keyword>
<dbReference type="InterPro" id="IPR006205">
    <property type="entry name" value="Mev_gal_kin"/>
</dbReference>
<dbReference type="InterPro" id="IPR001174">
    <property type="entry name" value="HddA/FKP"/>
</dbReference>
<accession>A0A7W8FE98</accession>
<dbReference type="Pfam" id="PF08544">
    <property type="entry name" value="GHMP_kinases_C"/>
    <property type="match status" value="1"/>
</dbReference>
<dbReference type="Pfam" id="PF00288">
    <property type="entry name" value="GHMP_kinases_N"/>
    <property type="match status" value="1"/>
</dbReference>
<dbReference type="InterPro" id="IPR036554">
    <property type="entry name" value="GHMP_kinase_C_sf"/>
</dbReference>
<keyword evidence="7" id="KW-0460">Magnesium</keyword>
<dbReference type="PRINTS" id="PR00960">
    <property type="entry name" value="LMBPPROTEIN"/>
</dbReference>
<evidence type="ECO:0000256" key="8">
    <source>
        <dbReference type="ARBA" id="ARBA00023098"/>
    </source>
</evidence>
<dbReference type="SUPFAM" id="SSF54211">
    <property type="entry name" value="Ribosomal protein S5 domain 2-like"/>
    <property type="match status" value="1"/>
</dbReference>
<comment type="caution">
    <text evidence="12">The sequence shown here is derived from an EMBL/GenBank/DDBJ whole genome shotgun (WGS) entry which is preliminary data.</text>
</comment>